<feature type="region of interest" description="Disordered" evidence="1">
    <location>
        <begin position="1"/>
        <end position="21"/>
    </location>
</feature>
<protein>
    <recommendedName>
        <fullName evidence="4">Catalase</fullName>
    </recommendedName>
</protein>
<dbReference type="CDD" id="cd08152">
    <property type="entry name" value="y4iL_like"/>
    <property type="match status" value="1"/>
</dbReference>
<evidence type="ECO:0000313" key="2">
    <source>
        <dbReference type="EMBL" id="SCY87512.1"/>
    </source>
</evidence>
<keyword evidence="3" id="KW-1185">Reference proteome</keyword>
<dbReference type="GO" id="GO:0004096">
    <property type="term" value="F:catalase activity"/>
    <property type="evidence" value="ECO:0007669"/>
    <property type="project" value="InterPro"/>
</dbReference>
<dbReference type="STRING" id="549386.SAMN02927923_02634"/>
<evidence type="ECO:0000256" key="1">
    <source>
        <dbReference type="SAM" id="MobiDB-lite"/>
    </source>
</evidence>
<dbReference type="InterPro" id="IPR018028">
    <property type="entry name" value="Catalase"/>
</dbReference>
<dbReference type="InterPro" id="IPR020835">
    <property type="entry name" value="Catalase_sf"/>
</dbReference>
<dbReference type="RefSeq" id="WP_091135535.1">
    <property type="nucleotide sequence ID" value="NZ_FMVJ01000007.1"/>
</dbReference>
<dbReference type="SUPFAM" id="SSF56634">
    <property type="entry name" value="Heme-dependent catalase-like"/>
    <property type="match status" value="1"/>
</dbReference>
<dbReference type="Gene3D" id="2.40.180.10">
    <property type="entry name" value="Catalase core domain"/>
    <property type="match status" value="1"/>
</dbReference>
<organism evidence="2 3">
    <name type="scientific">Microvirga guangxiensis</name>
    <dbReference type="NCBI Taxonomy" id="549386"/>
    <lineage>
        <taxon>Bacteria</taxon>
        <taxon>Pseudomonadati</taxon>
        <taxon>Pseudomonadota</taxon>
        <taxon>Alphaproteobacteria</taxon>
        <taxon>Hyphomicrobiales</taxon>
        <taxon>Methylobacteriaceae</taxon>
        <taxon>Microvirga</taxon>
    </lineage>
</organism>
<evidence type="ECO:0000313" key="3">
    <source>
        <dbReference type="Proteomes" id="UP000199569"/>
    </source>
</evidence>
<proteinExistence type="predicted"/>
<sequence length="370" mass="40488">MSQGRPTPPASLIPYAPSVETPHPDEAEIAAQILDSMRKIREQTFEDYGRAVRSVHAKSHGVLKGELRVLPDLPRSLAQGLFAKAATYPVVMRLSTTPGDILDDSVSTPRGLSIKVAEVDGERLPGSEGGRTQDFVLVNGPAFQATPKLFAQNLKLLEKTTDRLDRTKKVVSAFSRGLENVIEAFGGESVALKSLGGHPMTHILGETFYSQAPLRYGDYIAKISVAPVSPELKALKDAPLDLTGKPDGLREAVVDFFRTHRGEWELRVQLCTDLERMPVEDASVLWPEEESPYIPVGRITVAPQEAWSDAKATAIDEGLSFSPWHGLAAHQPLGIIMRLRRKAYQASAAFRAEHNGHPIKEPENLDDVPA</sequence>
<feature type="compositionally biased region" description="Pro residues" evidence="1">
    <location>
        <begin position="1"/>
        <end position="11"/>
    </location>
</feature>
<dbReference type="AlphaFoldDB" id="A0A1G5JGM1"/>
<dbReference type="PANTHER" id="PTHR36195">
    <property type="entry name" value="DOMAIN PROTEIN, PUTATIVE (AFU_ORTHOLOGUE AFUA_5G01990)-RELATED-RELATED"/>
    <property type="match status" value="1"/>
</dbReference>
<dbReference type="GO" id="GO:0020037">
    <property type="term" value="F:heme binding"/>
    <property type="evidence" value="ECO:0007669"/>
    <property type="project" value="InterPro"/>
</dbReference>
<name>A0A1G5JGM1_9HYPH</name>
<dbReference type="Proteomes" id="UP000199569">
    <property type="component" value="Unassembled WGS sequence"/>
</dbReference>
<evidence type="ECO:0008006" key="4">
    <source>
        <dbReference type="Google" id="ProtNLM"/>
    </source>
</evidence>
<dbReference type="GO" id="GO:0006979">
    <property type="term" value="P:response to oxidative stress"/>
    <property type="evidence" value="ECO:0007669"/>
    <property type="project" value="InterPro"/>
</dbReference>
<accession>A0A1G5JGM1</accession>
<dbReference type="PANTHER" id="PTHR36195:SF4">
    <property type="entry name" value="DOMAIN PROTEIN, PUTATIVE (AFU_ORTHOLOGUE AFUA_5G01990)-RELATED"/>
    <property type="match status" value="1"/>
</dbReference>
<dbReference type="OrthoDB" id="9765610at2"/>
<dbReference type="EMBL" id="FMVJ01000007">
    <property type="protein sequence ID" value="SCY87512.1"/>
    <property type="molecule type" value="Genomic_DNA"/>
</dbReference>
<dbReference type="PROSITE" id="PS51402">
    <property type="entry name" value="CATALASE_3"/>
    <property type="match status" value="1"/>
</dbReference>
<reference evidence="3" key="1">
    <citation type="submission" date="2016-10" db="EMBL/GenBank/DDBJ databases">
        <authorList>
            <person name="Varghese N."/>
            <person name="Submissions S."/>
        </authorList>
    </citation>
    <scope>NUCLEOTIDE SEQUENCE [LARGE SCALE GENOMIC DNA]</scope>
    <source>
        <strain evidence="3">CGMCC 1.7666</strain>
    </source>
</reference>
<gene>
    <name evidence="2" type="ORF">SAMN02927923_02634</name>
</gene>